<dbReference type="InterPro" id="IPR014718">
    <property type="entry name" value="GH-type_carb-bd"/>
</dbReference>
<accession>A0ABM8V6Q8</accession>
<gene>
    <name evidence="2" type="primary">txxe 2477-GH15</name>
    <name evidence="2" type="ORF">TXXE_14165</name>
</gene>
<dbReference type="SUPFAM" id="SSF48208">
    <property type="entry name" value="Six-hairpin glycosidases"/>
    <property type="match status" value="1"/>
</dbReference>
<comment type="caution">
    <text evidence="2">The sequence shown here is derived from an EMBL/GenBank/DDBJ whole genome shotgun (WGS) entry which is preliminary data.</text>
</comment>
<dbReference type="GO" id="GO:0004339">
    <property type="term" value="F:glucan 1,4-alpha-glucosidase activity"/>
    <property type="evidence" value="ECO:0007669"/>
    <property type="project" value="UniProtKB-EC"/>
</dbReference>
<proteinExistence type="predicted"/>
<dbReference type="InterPro" id="IPR012341">
    <property type="entry name" value="6hp_glycosidase-like_sf"/>
</dbReference>
<protein>
    <submittedName>
        <fullName evidence="2">Glucoamylase TGA GH15</fullName>
        <ecNumber evidence="2">3.2.1.3</ecNumber>
    </submittedName>
</protein>
<dbReference type="InterPro" id="IPR008928">
    <property type="entry name" value="6-hairpin_glycosidase_sf"/>
</dbReference>
<feature type="domain" description="GH15-like" evidence="1">
    <location>
        <begin position="274"/>
        <end position="593"/>
    </location>
</feature>
<dbReference type="InterPro" id="IPR011013">
    <property type="entry name" value="Gal_mutarotase_sf_dom"/>
</dbReference>
<dbReference type="EC" id="3.2.1.3" evidence="2"/>
<dbReference type="InterPro" id="IPR011613">
    <property type="entry name" value="GH15-like"/>
</dbReference>
<dbReference type="EMBL" id="CAJRAY010000076">
    <property type="protein sequence ID" value="CAG5090487.1"/>
    <property type="molecule type" value="Genomic_DNA"/>
</dbReference>
<dbReference type="Proteomes" id="UP000681526">
    <property type="component" value="Unassembled WGS sequence"/>
</dbReference>
<dbReference type="PANTHER" id="PTHR31616:SF0">
    <property type="entry name" value="GLUCAN 1,4-ALPHA-GLUCOSIDASE"/>
    <property type="match status" value="1"/>
</dbReference>
<dbReference type="Pfam" id="PF00723">
    <property type="entry name" value="Glyco_hydro_15"/>
    <property type="match status" value="1"/>
</dbReference>
<evidence type="ECO:0000313" key="2">
    <source>
        <dbReference type="EMBL" id="CAG5090487.1"/>
    </source>
</evidence>
<dbReference type="SUPFAM" id="SSF74650">
    <property type="entry name" value="Galactose mutarotase-like"/>
    <property type="match status" value="1"/>
</dbReference>
<keyword evidence="2" id="KW-0326">Glycosidase</keyword>
<sequence length="662" mass="73541">MQQAAQQRIDLSKKPHLIDAVIGNSRMLAALGVGGRIYRLWHPHIDSPQHLDEWRTGIRIDGGSTLWFDSETDGWRADAGYEPGTNIVHTAATHRNHPVLIESTHFAAPDADVLIRHYRITNTGDRSVSLQFIHYASFWIGETPHHQASLFDEPSDALVHYRGSHVFAVSADRACAEFQAGASREEAESGRLNGSEAQLGAGGAMAWRFPDVAPGGTVELTLYLSAADRIEPALDQLGKLRSVPYAELYNRTAEYWRNWLKAANPCPIGDEPIRSLYERSLLVMKLMSDELSGAVIAAPEMDESYARSGGYGYCWGRDAAFIATAMDLAGLGTLSEKFFRWALTAQDRSGAWQQRHYHDGTLAPSWGLQIDEGASILWGLWRHYELTGSEWVLGDEVWEAVERGADFLVRMLDENGLPKPSHDLWEERVAQHAYSSAAVYGGLDAAARIAEARGRREPAEKWREAARRVRDGIAAHLWDAGRGCHYRSIRLTVPEDQYDAAVRAGAGGTVTRTAKGYARYVLDVDPIVDVSLLGLAVPFAALDVSDERMAKTADRVQEALWTPGVGGIKRYENDRYIGGNPWILTTLWLAQFRIAQGRPDEAERLMQWAIDHRTRLGLLPEQVDRSTGETAWVVPLTWSHAMFVLAVWMLAGSRTAPAGREV</sequence>
<keyword evidence="3" id="KW-1185">Reference proteome</keyword>
<keyword evidence="2" id="KW-0378">Hydrolase</keyword>
<organism evidence="2 3">
    <name type="scientific">Thermobacillus xylanilyticus</name>
    <dbReference type="NCBI Taxonomy" id="76633"/>
    <lineage>
        <taxon>Bacteria</taxon>
        <taxon>Bacillati</taxon>
        <taxon>Bacillota</taxon>
        <taxon>Bacilli</taxon>
        <taxon>Bacillales</taxon>
        <taxon>Paenibacillaceae</taxon>
        <taxon>Thermobacillus</taxon>
    </lineage>
</organism>
<reference evidence="2 3" key="1">
    <citation type="submission" date="2021-04" db="EMBL/GenBank/DDBJ databases">
        <authorList>
            <person name="Rakotoarivonina H."/>
        </authorList>
    </citation>
    <scope>NUCLEOTIDE SEQUENCE [LARGE SCALE GENOMIC DNA]</scope>
    <source>
        <strain evidence="2 3">XE</strain>
    </source>
</reference>
<dbReference type="Gene3D" id="1.50.10.10">
    <property type="match status" value="1"/>
</dbReference>
<evidence type="ECO:0000259" key="1">
    <source>
        <dbReference type="Pfam" id="PF00723"/>
    </source>
</evidence>
<dbReference type="PANTHER" id="PTHR31616">
    <property type="entry name" value="TREHALASE"/>
    <property type="match status" value="1"/>
</dbReference>
<evidence type="ECO:0000313" key="3">
    <source>
        <dbReference type="Proteomes" id="UP000681526"/>
    </source>
</evidence>
<name>A0ABM8V6Q8_THEXY</name>
<dbReference type="RefSeq" id="WP_213485178.1">
    <property type="nucleotide sequence ID" value="NZ_CAJRAY010000076.1"/>
</dbReference>
<dbReference type="Gene3D" id="2.70.98.10">
    <property type="match status" value="1"/>
</dbReference>